<feature type="region of interest" description="Disordered" evidence="1">
    <location>
        <begin position="162"/>
        <end position="198"/>
    </location>
</feature>
<name>Q236H7_TETTS</name>
<reference evidence="3" key="1">
    <citation type="journal article" date="2006" name="PLoS Biol.">
        <title>Macronuclear genome sequence of the ciliate Tetrahymena thermophila, a model eukaryote.</title>
        <authorList>
            <person name="Eisen J.A."/>
            <person name="Coyne R.S."/>
            <person name="Wu M."/>
            <person name="Wu D."/>
            <person name="Thiagarajan M."/>
            <person name="Wortman J.R."/>
            <person name="Badger J.H."/>
            <person name="Ren Q."/>
            <person name="Amedeo P."/>
            <person name="Jones K.M."/>
            <person name="Tallon L.J."/>
            <person name="Delcher A.L."/>
            <person name="Salzberg S.L."/>
            <person name="Silva J.C."/>
            <person name="Haas B.J."/>
            <person name="Majoros W.H."/>
            <person name="Farzad M."/>
            <person name="Carlton J.M."/>
            <person name="Smith R.K. Jr."/>
            <person name="Garg J."/>
            <person name="Pearlman R.E."/>
            <person name="Karrer K.M."/>
            <person name="Sun L."/>
            <person name="Manning G."/>
            <person name="Elde N.C."/>
            <person name="Turkewitz A.P."/>
            <person name="Asai D.J."/>
            <person name="Wilkes D.E."/>
            <person name="Wang Y."/>
            <person name="Cai H."/>
            <person name="Collins K."/>
            <person name="Stewart B.A."/>
            <person name="Lee S.R."/>
            <person name="Wilamowska K."/>
            <person name="Weinberg Z."/>
            <person name="Ruzzo W.L."/>
            <person name="Wloga D."/>
            <person name="Gaertig J."/>
            <person name="Frankel J."/>
            <person name="Tsao C.-C."/>
            <person name="Gorovsky M.A."/>
            <person name="Keeling P.J."/>
            <person name="Waller R.F."/>
            <person name="Patron N.J."/>
            <person name="Cherry J.M."/>
            <person name="Stover N.A."/>
            <person name="Krieger C.J."/>
            <person name="del Toro C."/>
            <person name="Ryder H.F."/>
            <person name="Williamson S.C."/>
            <person name="Barbeau R.A."/>
            <person name="Hamilton E.P."/>
            <person name="Orias E."/>
        </authorList>
    </citation>
    <scope>NUCLEOTIDE SEQUENCE [LARGE SCALE GENOMIC DNA]</scope>
    <source>
        <strain evidence="3">SB210</strain>
    </source>
</reference>
<accession>Q236H7</accession>
<protein>
    <submittedName>
        <fullName evidence="2">Uncharacterized protein</fullName>
    </submittedName>
</protein>
<dbReference type="Proteomes" id="UP000009168">
    <property type="component" value="Unassembled WGS sequence"/>
</dbReference>
<dbReference type="EMBL" id="GG662749">
    <property type="protein sequence ID" value="EAR92523.2"/>
    <property type="molecule type" value="Genomic_DNA"/>
</dbReference>
<dbReference type="InParanoid" id="Q236H7"/>
<dbReference type="AlphaFoldDB" id="Q236H7"/>
<evidence type="ECO:0000313" key="2">
    <source>
        <dbReference type="EMBL" id="EAR92523.2"/>
    </source>
</evidence>
<sequence length="262" mass="30815">MEIKSIYPNSLIFDDLDNGNFLSESELYKEQSSQHDAQPSQNFDHLEQQISQQNIYQSGDNFSLQDFKKQKKGRTLHLLKNFTEEMKLRWNMDQVEIRIHNYLDENQVYITDPMQKQMDYYQRIKSQVISSVILSNQQCSSDEEGSRSQKKEFEDEIQVIQKTDCDKQNNNEEQDEDDNDSNISSFDENELQRENPQNIVDYKVKQQGTMSYLDSISTTNSLNSQLSLQRSSILLKRRQHPCKTIDVCQQAPHSLSQIDDEY</sequence>
<dbReference type="KEGG" id="tet:TTHERM_00089180"/>
<gene>
    <name evidence="2" type="ORF">TTHERM_00089180</name>
</gene>
<dbReference type="RefSeq" id="XP_001012768.2">
    <property type="nucleotide sequence ID" value="XM_001012768.2"/>
</dbReference>
<dbReference type="GeneID" id="7841706"/>
<evidence type="ECO:0000313" key="3">
    <source>
        <dbReference type="Proteomes" id="UP000009168"/>
    </source>
</evidence>
<proteinExistence type="predicted"/>
<dbReference type="OrthoDB" id="288305at2759"/>
<organism evidence="2 3">
    <name type="scientific">Tetrahymena thermophila (strain SB210)</name>
    <dbReference type="NCBI Taxonomy" id="312017"/>
    <lineage>
        <taxon>Eukaryota</taxon>
        <taxon>Sar</taxon>
        <taxon>Alveolata</taxon>
        <taxon>Ciliophora</taxon>
        <taxon>Intramacronucleata</taxon>
        <taxon>Oligohymenophorea</taxon>
        <taxon>Hymenostomatida</taxon>
        <taxon>Tetrahymenina</taxon>
        <taxon>Tetrahymenidae</taxon>
        <taxon>Tetrahymena</taxon>
    </lineage>
</organism>
<keyword evidence="3" id="KW-1185">Reference proteome</keyword>
<dbReference type="HOGENOM" id="CLU_838074_0_0_1"/>
<evidence type="ECO:0000256" key="1">
    <source>
        <dbReference type="SAM" id="MobiDB-lite"/>
    </source>
</evidence>